<accession>A0A3G1IV71</accession>
<dbReference type="AlphaFoldDB" id="A0A3G1IV71"/>
<sequence length="39" mass="4852">MYYINNFHFYTNKSFLKIHINTLNFNSIYDICYLININK</sequence>
<proteinExistence type="predicted"/>
<organism evidence="1">
    <name type="scientific">Glaucocystis sp. BBH</name>
    <dbReference type="NCBI Taxonomy" id="2023628"/>
    <lineage>
        <taxon>Eukaryota</taxon>
        <taxon>Glaucocystophyceae</taxon>
        <taxon>Glaucocystales</taxon>
        <taxon>Glaucocystaceae</taxon>
        <taxon>Glaucocystis</taxon>
    </lineage>
</organism>
<protein>
    <submittedName>
        <fullName evidence="1">Uncharacterized protein</fullName>
    </submittedName>
</protein>
<geneLocation type="plastid" evidence="1"/>
<name>A0A3G1IV71_9EUKA</name>
<keyword evidence="1" id="KW-0934">Plastid</keyword>
<evidence type="ECO:0000313" key="1">
    <source>
        <dbReference type="EMBL" id="ASQ39938.1"/>
    </source>
</evidence>
<dbReference type="EMBL" id="MF167424">
    <property type="protein sequence ID" value="ASQ39938.1"/>
    <property type="molecule type" value="Genomic_DNA"/>
</dbReference>
<reference evidence="1" key="1">
    <citation type="submission" date="2017-05" db="EMBL/GenBank/DDBJ databases">
        <title>Plastid comparative genomics reveals ancient divergence between Glaucophyte genera.</title>
        <authorList>
            <person name="Figueroa-Martinez F.J."/>
            <person name="Jackson C."/>
            <person name="Reyes-Prieto A."/>
        </authorList>
    </citation>
    <scope>NUCLEOTIDE SEQUENCE</scope>
    <source>
        <strain evidence="1">BBH</strain>
    </source>
</reference>
<gene>
    <name evidence="1" type="primary">orf236</name>
</gene>